<dbReference type="Gene3D" id="1.10.630.10">
    <property type="entry name" value="Cytochrome P450"/>
    <property type="match status" value="1"/>
</dbReference>
<dbReference type="InterPro" id="IPR036396">
    <property type="entry name" value="Cyt_P450_sf"/>
</dbReference>
<evidence type="ECO:0000256" key="10">
    <source>
        <dbReference type="RuleBase" id="RU000461"/>
    </source>
</evidence>
<protein>
    <submittedName>
        <fullName evidence="11">Cytochrome P450</fullName>
    </submittedName>
</protein>
<evidence type="ECO:0000256" key="8">
    <source>
        <dbReference type="ARBA" id="ARBA00023033"/>
    </source>
</evidence>
<dbReference type="CDD" id="cd11065">
    <property type="entry name" value="CYP64-like"/>
    <property type="match status" value="1"/>
</dbReference>
<keyword evidence="7 9" id="KW-0408">Iron</keyword>
<evidence type="ECO:0000256" key="7">
    <source>
        <dbReference type="ARBA" id="ARBA00023004"/>
    </source>
</evidence>
<dbReference type="STRING" id="1314781.A0A165Q3H6"/>
<sequence>MDLSASTISILGLGAALAALAFRTRDTRKLPPGPPRKFLLGNVFDVPRPPEEWKVLAGFGKKYGASRPVTYLRVLTMEVIVLNTMQAVTDLLEKRSAIYSDRPRLPMACDIIGFDWVTALMPYGPWWRLHRRELHNVMNENAATKYWDVHQKLNLRFLKRIMDDPADWWEATMWLSGANVVHLSFGMDAAPKNDPWIQLAVDVVEVGSQVSSFGMYLVDWMPSFKHIPSWFPGAKFKRDGLAWRGIQSRSKNVPFEEVKRNMAAGTAQQSIASELLDRQHDDASLSEDLIKNVVGVMFVAGLDTTLSSLRSFFHAMVLNPSIQRLAQEEIDRVIPDGRLPTLHDRHRLPYVDAVVREIMRRYPVLPLAVAHRLSEDDEYQGMHLPKGATVIPNTWAILNNPEDYPDPQAFKPERYLRDDVLDPNAPNPYVVVFGYGRRICPGRHIADAELWLLVATMLSCYNISPAKDARGQDIVPSSFMSSGVISMLDQFPCEITLRSDERKHAIVNELDRVEHSSGA</sequence>
<evidence type="ECO:0000256" key="4">
    <source>
        <dbReference type="ARBA" id="ARBA00022617"/>
    </source>
</evidence>
<accession>A0A165Q3H6</accession>
<keyword evidence="4 9" id="KW-0349">Heme</keyword>
<organism evidence="11 12">
    <name type="scientific">Exidia glandulosa HHB12029</name>
    <dbReference type="NCBI Taxonomy" id="1314781"/>
    <lineage>
        <taxon>Eukaryota</taxon>
        <taxon>Fungi</taxon>
        <taxon>Dikarya</taxon>
        <taxon>Basidiomycota</taxon>
        <taxon>Agaricomycotina</taxon>
        <taxon>Agaricomycetes</taxon>
        <taxon>Auriculariales</taxon>
        <taxon>Exidiaceae</taxon>
        <taxon>Exidia</taxon>
    </lineage>
</organism>
<dbReference type="Pfam" id="PF00067">
    <property type="entry name" value="p450"/>
    <property type="match status" value="1"/>
</dbReference>
<evidence type="ECO:0000313" key="11">
    <source>
        <dbReference type="EMBL" id="KZW03029.1"/>
    </source>
</evidence>
<dbReference type="GO" id="GO:0016705">
    <property type="term" value="F:oxidoreductase activity, acting on paired donors, with incorporation or reduction of molecular oxygen"/>
    <property type="evidence" value="ECO:0007669"/>
    <property type="project" value="InterPro"/>
</dbReference>
<name>A0A165Q3H6_EXIGL</name>
<dbReference type="InterPro" id="IPR002401">
    <property type="entry name" value="Cyt_P450_E_grp-I"/>
</dbReference>
<comment type="pathway">
    <text evidence="2">Secondary metabolite biosynthesis.</text>
</comment>
<evidence type="ECO:0000313" key="12">
    <source>
        <dbReference type="Proteomes" id="UP000077266"/>
    </source>
</evidence>
<proteinExistence type="inferred from homology"/>
<dbReference type="PANTHER" id="PTHR46300">
    <property type="entry name" value="P450, PUTATIVE (EUROFUNG)-RELATED-RELATED"/>
    <property type="match status" value="1"/>
</dbReference>
<evidence type="ECO:0000256" key="1">
    <source>
        <dbReference type="ARBA" id="ARBA00001971"/>
    </source>
</evidence>
<dbReference type="InterPro" id="IPR017972">
    <property type="entry name" value="Cyt_P450_CS"/>
</dbReference>
<dbReference type="InterPro" id="IPR050364">
    <property type="entry name" value="Cytochrome_P450_fung"/>
</dbReference>
<dbReference type="PRINTS" id="PR00463">
    <property type="entry name" value="EP450I"/>
</dbReference>
<dbReference type="Proteomes" id="UP000077266">
    <property type="component" value="Unassembled WGS sequence"/>
</dbReference>
<dbReference type="GO" id="GO:0004497">
    <property type="term" value="F:monooxygenase activity"/>
    <property type="evidence" value="ECO:0007669"/>
    <property type="project" value="UniProtKB-KW"/>
</dbReference>
<gene>
    <name evidence="11" type="ORF">EXIGLDRAFT_664644</name>
</gene>
<dbReference type="OrthoDB" id="2789670at2759"/>
<evidence type="ECO:0000256" key="9">
    <source>
        <dbReference type="PIRSR" id="PIRSR602401-1"/>
    </source>
</evidence>
<comment type="similarity">
    <text evidence="3 10">Belongs to the cytochrome P450 family.</text>
</comment>
<reference evidence="11 12" key="1">
    <citation type="journal article" date="2016" name="Mol. Biol. Evol.">
        <title>Comparative Genomics of Early-Diverging Mushroom-Forming Fungi Provides Insights into the Origins of Lignocellulose Decay Capabilities.</title>
        <authorList>
            <person name="Nagy L.G."/>
            <person name="Riley R."/>
            <person name="Tritt A."/>
            <person name="Adam C."/>
            <person name="Daum C."/>
            <person name="Floudas D."/>
            <person name="Sun H."/>
            <person name="Yadav J.S."/>
            <person name="Pangilinan J."/>
            <person name="Larsson K.H."/>
            <person name="Matsuura K."/>
            <person name="Barry K."/>
            <person name="Labutti K."/>
            <person name="Kuo R."/>
            <person name="Ohm R.A."/>
            <person name="Bhattacharya S.S."/>
            <person name="Shirouzu T."/>
            <person name="Yoshinaga Y."/>
            <person name="Martin F.M."/>
            <person name="Grigoriev I.V."/>
            <person name="Hibbett D.S."/>
        </authorList>
    </citation>
    <scope>NUCLEOTIDE SEQUENCE [LARGE SCALE GENOMIC DNA]</scope>
    <source>
        <strain evidence="11 12">HHB12029</strain>
    </source>
</reference>
<keyword evidence="8 10" id="KW-0503">Monooxygenase</keyword>
<dbReference type="InParanoid" id="A0A165Q3H6"/>
<evidence type="ECO:0000256" key="2">
    <source>
        <dbReference type="ARBA" id="ARBA00005179"/>
    </source>
</evidence>
<evidence type="ECO:0000256" key="5">
    <source>
        <dbReference type="ARBA" id="ARBA00022723"/>
    </source>
</evidence>
<feature type="binding site" description="axial binding residue" evidence="9">
    <location>
        <position position="440"/>
    </location>
    <ligand>
        <name>heme</name>
        <dbReference type="ChEBI" id="CHEBI:30413"/>
    </ligand>
    <ligandPart>
        <name>Fe</name>
        <dbReference type="ChEBI" id="CHEBI:18248"/>
    </ligandPart>
</feature>
<dbReference type="PANTHER" id="PTHR46300:SF7">
    <property type="entry name" value="P450, PUTATIVE (EUROFUNG)-RELATED"/>
    <property type="match status" value="1"/>
</dbReference>
<evidence type="ECO:0000256" key="6">
    <source>
        <dbReference type="ARBA" id="ARBA00023002"/>
    </source>
</evidence>
<keyword evidence="5 9" id="KW-0479">Metal-binding</keyword>
<keyword evidence="6 10" id="KW-0560">Oxidoreductase</keyword>
<dbReference type="EMBL" id="KV425885">
    <property type="protein sequence ID" value="KZW03029.1"/>
    <property type="molecule type" value="Genomic_DNA"/>
</dbReference>
<comment type="cofactor">
    <cofactor evidence="1 9">
        <name>heme</name>
        <dbReference type="ChEBI" id="CHEBI:30413"/>
    </cofactor>
</comment>
<dbReference type="SUPFAM" id="SSF48264">
    <property type="entry name" value="Cytochrome P450"/>
    <property type="match status" value="1"/>
</dbReference>
<dbReference type="PROSITE" id="PS00086">
    <property type="entry name" value="CYTOCHROME_P450"/>
    <property type="match status" value="1"/>
</dbReference>
<dbReference type="AlphaFoldDB" id="A0A165Q3H6"/>
<evidence type="ECO:0000256" key="3">
    <source>
        <dbReference type="ARBA" id="ARBA00010617"/>
    </source>
</evidence>
<dbReference type="GO" id="GO:0005506">
    <property type="term" value="F:iron ion binding"/>
    <property type="evidence" value="ECO:0007669"/>
    <property type="project" value="InterPro"/>
</dbReference>
<dbReference type="InterPro" id="IPR001128">
    <property type="entry name" value="Cyt_P450"/>
</dbReference>
<keyword evidence="12" id="KW-1185">Reference proteome</keyword>
<dbReference type="GO" id="GO:0020037">
    <property type="term" value="F:heme binding"/>
    <property type="evidence" value="ECO:0007669"/>
    <property type="project" value="InterPro"/>
</dbReference>
<dbReference type="PRINTS" id="PR00385">
    <property type="entry name" value="P450"/>
</dbReference>